<dbReference type="RefSeq" id="WP_075412544.1">
    <property type="nucleotide sequence ID" value="NZ_MSKK01000068.1"/>
</dbReference>
<evidence type="ECO:0000256" key="1">
    <source>
        <dbReference type="SAM" id="Phobius"/>
    </source>
</evidence>
<dbReference type="AlphaFoldDB" id="A0A1Q8V5P0"/>
<keyword evidence="1" id="KW-0472">Membrane</keyword>
<feature type="transmembrane region" description="Helical" evidence="1">
    <location>
        <begin position="6"/>
        <end position="27"/>
    </location>
</feature>
<evidence type="ECO:0008006" key="4">
    <source>
        <dbReference type="Google" id="ProtNLM"/>
    </source>
</evidence>
<feature type="transmembrane region" description="Helical" evidence="1">
    <location>
        <begin position="84"/>
        <end position="102"/>
    </location>
</feature>
<keyword evidence="1" id="KW-1133">Transmembrane helix</keyword>
<keyword evidence="1" id="KW-0812">Transmembrane</keyword>
<gene>
    <name evidence="2" type="ORF">BKH31_12440</name>
</gene>
<dbReference type="OrthoDB" id="9763050at2"/>
<accession>A0A1Q8V5P0</accession>
<feature type="transmembrane region" description="Helical" evidence="1">
    <location>
        <begin position="108"/>
        <end position="129"/>
    </location>
</feature>
<dbReference type="Proteomes" id="UP000186471">
    <property type="component" value="Unassembled WGS sequence"/>
</dbReference>
<organism evidence="2 3">
    <name type="scientific">Actinomyces oris</name>
    <dbReference type="NCBI Taxonomy" id="544580"/>
    <lineage>
        <taxon>Bacteria</taxon>
        <taxon>Bacillati</taxon>
        <taxon>Actinomycetota</taxon>
        <taxon>Actinomycetes</taxon>
        <taxon>Actinomycetales</taxon>
        <taxon>Actinomycetaceae</taxon>
        <taxon>Actinomyces</taxon>
    </lineage>
</organism>
<evidence type="ECO:0000313" key="3">
    <source>
        <dbReference type="Proteomes" id="UP000186471"/>
    </source>
</evidence>
<reference evidence="2 3" key="1">
    <citation type="submission" date="2016-12" db="EMBL/GenBank/DDBJ databases">
        <title>Genomic comparison of strains in the 'Actinomyces naeslundii' group.</title>
        <authorList>
            <person name="Mughal S.R."/>
            <person name="Do T."/>
            <person name="Gilbert S.C."/>
            <person name="Witherden E.A."/>
            <person name="Didelot X."/>
            <person name="Beighton D."/>
        </authorList>
    </citation>
    <scope>NUCLEOTIDE SEQUENCE [LARGE SCALE GENOMIC DNA]</scope>
    <source>
        <strain evidence="2 3">R21091</strain>
    </source>
</reference>
<protein>
    <recommendedName>
        <fullName evidence="4">Glycosyl transferase family 2</fullName>
    </recommendedName>
</protein>
<dbReference type="EMBL" id="MSKK01000068">
    <property type="protein sequence ID" value="OLO43368.1"/>
    <property type="molecule type" value="Genomic_DNA"/>
</dbReference>
<feature type="transmembrane region" description="Helical" evidence="1">
    <location>
        <begin position="226"/>
        <end position="242"/>
    </location>
</feature>
<evidence type="ECO:0000313" key="2">
    <source>
        <dbReference type="EMBL" id="OLO43368.1"/>
    </source>
</evidence>
<comment type="caution">
    <text evidence="2">The sequence shown here is derived from an EMBL/GenBank/DDBJ whole genome shotgun (WGS) entry which is preliminary data.</text>
</comment>
<name>A0A1Q8V5P0_9ACTO</name>
<proteinExistence type="predicted"/>
<feature type="transmembrane region" description="Helical" evidence="1">
    <location>
        <begin position="254"/>
        <end position="272"/>
    </location>
</feature>
<sequence length="328" mass="36873">MPWSFGLFVLLVCLVILLACFAVKLLFKRGTRLRVVRAVRSGGWGKGRGGVVTVRAPVTTTDEAQRSADATGLPRALMQAGGPLPVVVALGVVGWLCWRVLVSRHHVLDAWIVWTFDVLFVIVAVQLVLADFEGRVIGRGEAYRGAVLVPLYNEDPDVVVRMLSALLHGRTVQQPSAFAFAWMPDRWSHHYRQQERWFRGSFIRGLWRIRFLPALSWGWWRQATGWMQIWLVISVFVYLLLWRPLVLGGGVPPTAVLVPLAIGLAQGSRYITVWRSDTTGPQRYASPILSPVATLWSALILRPLRVWGMVTSTKMGWNTRQQVEVTSQ</sequence>